<evidence type="ECO:0000259" key="1">
    <source>
        <dbReference type="PROSITE" id="PS51186"/>
    </source>
</evidence>
<reference evidence="3" key="1">
    <citation type="journal article" date="2019" name="Int. J. Syst. Evol. Microbiol.">
        <title>The Global Catalogue of Microorganisms (GCM) 10K type strain sequencing project: providing services to taxonomists for standard genome sequencing and annotation.</title>
        <authorList>
            <consortium name="The Broad Institute Genomics Platform"/>
            <consortium name="The Broad Institute Genome Sequencing Center for Infectious Disease"/>
            <person name="Wu L."/>
            <person name="Ma J."/>
        </authorList>
    </citation>
    <scope>NUCLEOTIDE SEQUENCE [LARGE SCALE GENOMIC DNA]</scope>
    <source>
        <strain evidence="3">KACC 11299</strain>
    </source>
</reference>
<gene>
    <name evidence="2" type="ORF">ACFPTP_14745</name>
</gene>
<protein>
    <submittedName>
        <fullName evidence="2">GNAT family N-acetyltransferase</fullName>
        <ecNumber evidence="2">2.3.1.-</ecNumber>
    </submittedName>
</protein>
<organism evidence="2 3">
    <name type="scientific">Sporosarcina koreensis</name>
    <dbReference type="NCBI Taxonomy" id="334735"/>
    <lineage>
        <taxon>Bacteria</taxon>
        <taxon>Bacillati</taxon>
        <taxon>Bacillota</taxon>
        <taxon>Bacilli</taxon>
        <taxon>Bacillales</taxon>
        <taxon>Caryophanaceae</taxon>
        <taxon>Sporosarcina</taxon>
    </lineage>
</organism>
<dbReference type="SUPFAM" id="SSF55729">
    <property type="entry name" value="Acyl-CoA N-acyltransferases (Nat)"/>
    <property type="match status" value="1"/>
</dbReference>
<dbReference type="InterPro" id="IPR000182">
    <property type="entry name" value="GNAT_dom"/>
</dbReference>
<keyword evidence="3" id="KW-1185">Reference proteome</keyword>
<dbReference type="Pfam" id="PF00583">
    <property type="entry name" value="Acetyltransf_1"/>
    <property type="match status" value="1"/>
</dbReference>
<dbReference type="EC" id="2.3.1.-" evidence="2"/>
<evidence type="ECO:0000313" key="2">
    <source>
        <dbReference type="EMBL" id="MFC5604488.1"/>
    </source>
</evidence>
<dbReference type="GO" id="GO:0016746">
    <property type="term" value="F:acyltransferase activity"/>
    <property type="evidence" value="ECO:0007669"/>
    <property type="project" value="UniProtKB-KW"/>
</dbReference>
<dbReference type="Proteomes" id="UP001596071">
    <property type="component" value="Unassembled WGS sequence"/>
</dbReference>
<accession>A0ABW0U1K9</accession>
<keyword evidence="2" id="KW-0808">Transferase</keyword>
<dbReference type="RefSeq" id="WP_381446311.1">
    <property type="nucleotide sequence ID" value="NZ_JBHSNP010000028.1"/>
</dbReference>
<proteinExistence type="predicted"/>
<dbReference type="EMBL" id="JBHSNP010000028">
    <property type="protein sequence ID" value="MFC5604488.1"/>
    <property type="molecule type" value="Genomic_DNA"/>
</dbReference>
<evidence type="ECO:0000313" key="3">
    <source>
        <dbReference type="Proteomes" id="UP001596071"/>
    </source>
</evidence>
<feature type="domain" description="N-acetyltransferase" evidence="1">
    <location>
        <begin position="4"/>
        <end position="170"/>
    </location>
</feature>
<dbReference type="CDD" id="cd04301">
    <property type="entry name" value="NAT_SF"/>
    <property type="match status" value="1"/>
</dbReference>
<comment type="caution">
    <text evidence="2">The sequence shown here is derived from an EMBL/GenBank/DDBJ whole genome shotgun (WGS) entry which is preliminary data.</text>
</comment>
<sequence length="171" mass="19411">MTEILVRMARRNEAKTLADLLSRCQWFTYEKLFSSGYIEDLIAKYYSVERVEQEVTTIDKSWHGYIVAESGGSIVGVIGGGMKDETDGEIYVFYVAPEARGTGIGSKLLNFYTKIQKHTYGADRQWVSVAKGNMYGIPFYEAKGFAFEREELSYGASEEDEDISLVYTRQI</sequence>
<dbReference type="Gene3D" id="3.40.630.30">
    <property type="match status" value="1"/>
</dbReference>
<name>A0ABW0U1K9_9BACL</name>
<dbReference type="InterPro" id="IPR016181">
    <property type="entry name" value="Acyl_CoA_acyltransferase"/>
</dbReference>
<dbReference type="PROSITE" id="PS51186">
    <property type="entry name" value="GNAT"/>
    <property type="match status" value="1"/>
</dbReference>
<keyword evidence="2" id="KW-0012">Acyltransferase</keyword>